<dbReference type="InterPro" id="IPR003838">
    <property type="entry name" value="ABC3_permease_C"/>
</dbReference>
<dbReference type="AlphaFoldDB" id="A0A852ZDY3"/>
<evidence type="ECO:0000256" key="2">
    <source>
        <dbReference type="ARBA" id="ARBA00005236"/>
    </source>
</evidence>
<name>A0A852ZDY3_9ACTN</name>
<feature type="domain" description="ABC3 transporter permease C-terminal" evidence="8">
    <location>
        <begin position="248"/>
        <end position="357"/>
    </location>
</feature>
<organism evidence="9 10">
    <name type="scientific">Actinopolymorpha rutila</name>
    <dbReference type="NCBI Taxonomy" id="446787"/>
    <lineage>
        <taxon>Bacteria</taxon>
        <taxon>Bacillati</taxon>
        <taxon>Actinomycetota</taxon>
        <taxon>Actinomycetes</taxon>
        <taxon>Propionibacteriales</taxon>
        <taxon>Actinopolymorphaceae</taxon>
        <taxon>Actinopolymorpha</taxon>
    </lineage>
</organism>
<dbReference type="GO" id="GO:0044874">
    <property type="term" value="P:lipoprotein localization to outer membrane"/>
    <property type="evidence" value="ECO:0007669"/>
    <property type="project" value="TreeGrafter"/>
</dbReference>
<feature type="transmembrane region" description="Helical" evidence="7">
    <location>
        <begin position="811"/>
        <end position="834"/>
    </location>
</feature>
<evidence type="ECO:0000259" key="8">
    <source>
        <dbReference type="Pfam" id="PF02687"/>
    </source>
</evidence>
<accession>A0A852ZDY3</accession>
<feature type="transmembrane region" description="Helical" evidence="7">
    <location>
        <begin position="282"/>
        <end position="307"/>
    </location>
</feature>
<feature type="transmembrane region" description="Helical" evidence="7">
    <location>
        <begin position="762"/>
        <end position="791"/>
    </location>
</feature>
<dbReference type="PANTHER" id="PTHR30489">
    <property type="entry name" value="LIPOPROTEIN-RELEASING SYSTEM TRANSMEMBRANE PROTEIN LOLE"/>
    <property type="match status" value="1"/>
</dbReference>
<keyword evidence="5 7" id="KW-1133">Transmembrane helix</keyword>
<comment type="similarity">
    <text evidence="2">Belongs to the ABC-4 integral membrane protein family. LolC/E subfamily.</text>
</comment>
<evidence type="ECO:0000256" key="6">
    <source>
        <dbReference type="ARBA" id="ARBA00023136"/>
    </source>
</evidence>
<comment type="subcellular location">
    <subcellularLocation>
        <location evidence="1">Cell membrane</location>
        <topology evidence="1">Multi-pass membrane protein</topology>
    </subcellularLocation>
</comment>
<feature type="transmembrane region" description="Helical" evidence="7">
    <location>
        <begin position="327"/>
        <end position="351"/>
    </location>
</feature>
<feature type="transmembrane region" description="Helical" evidence="7">
    <location>
        <begin position="239"/>
        <end position="261"/>
    </location>
</feature>
<dbReference type="Pfam" id="PF02687">
    <property type="entry name" value="FtsX"/>
    <property type="match status" value="2"/>
</dbReference>
<gene>
    <name evidence="9" type="ORF">F4554_003752</name>
</gene>
<dbReference type="Proteomes" id="UP000579605">
    <property type="component" value="Unassembled WGS sequence"/>
</dbReference>
<keyword evidence="10" id="KW-1185">Reference proteome</keyword>
<evidence type="ECO:0000313" key="9">
    <source>
        <dbReference type="EMBL" id="NYH91114.1"/>
    </source>
</evidence>
<feature type="domain" description="ABC3 transporter permease C-terminal" evidence="8">
    <location>
        <begin position="723"/>
        <end position="831"/>
    </location>
</feature>
<evidence type="ECO:0000256" key="1">
    <source>
        <dbReference type="ARBA" id="ARBA00004651"/>
    </source>
</evidence>
<dbReference type="InterPro" id="IPR051447">
    <property type="entry name" value="Lipoprotein-release_system"/>
</dbReference>
<evidence type="ECO:0000256" key="5">
    <source>
        <dbReference type="ARBA" id="ARBA00022989"/>
    </source>
</evidence>
<feature type="transmembrane region" description="Helical" evidence="7">
    <location>
        <begin position="414"/>
        <end position="436"/>
    </location>
</feature>
<dbReference type="PANTHER" id="PTHR30489:SF0">
    <property type="entry name" value="LIPOPROTEIN-RELEASING SYSTEM TRANSMEMBRANE PROTEIN LOLE"/>
    <property type="match status" value="1"/>
</dbReference>
<protein>
    <submittedName>
        <fullName evidence="9">Putative ABC transport system permease protein</fullName>
    </submittedName>
</protein>
<comment type="caution">
    <text evidence="9">The sequence shown here is derived from an EMBL/GenBank/DDBJ whole genome shotgun (WGS) entry which is preliminary data.</text>
</comment>
<dbReference type="GO" id="GO:0098797">
    <property type="term" value="C:plasma membrane protein complex"/>
    <property type="evidence" value="ECO:0007669"/>
    <property type="project" value="TreeGrafter"/>
</dbReference>
<feature type="transmembrane region" description="Helical" evidence="7">
    <location>
        <begin position="721"/>
        <end position="741"/>
    </location>
</feature>
<keyword evidence="3" id="KW-1003">Cell membrane</keyword>
<proteinExistence type="inferred from homology"/>
<sequence>MTSRVSRDVPVDWQVKVRSGANPASAHRATAAEPGTKQALLVGFGTSKGFTATSSGNTSTTGAGVVLGLPGSYVRTFPGEVRLLAGSMRPGSVLLAQQTAANLHAQPGSLVRIGRSGLPSARVRVGGVVELPAADVLFHTIGAPPSAQPTAPPDNVMLLPADLFHRLFAPLAKRRPDLVSWQVHASRIRPLANDPATAYTQSTQAAHHFEAKLAGAGIVGDDLGDALAAAREDAAYAQVLFLFLGVPGVAVALLLTVSVAAAGGERRRREQALLRTRGASSLGLLSLAAAEGLVSGGLGVIAGLGAAALLGRFSFGSVGYGATPAQAIAWAGAATVVGLATAVSASVLPCLRAARTETVASMEAAVGRRRPGAGWVLPLAAGLCVAVGALVVRLSSGNNYQLVLAPEGAPAISVNYWAFIGPALLWVGGGLGVWALTVTVLTKGRRLVGAAARPVTGPLAGTAAAVLARQAGVIARGTLAVALALSFAATTAVLTTTYARQALVDAQLTNGADVAVTKPSSSRTGPSFAHRIASVPGVQAVEPLQHRFAYVGSDLQDFYGVRPATLRRATTLQDSYFQGGTARSVLAALTTHRDGVLVSAETVNDYQLHVGDAIRLRLQDARTGRYRTVPFHYVGIVAEFPTAPRDSFLVANADYVAAKTGSNAVGTFLVRAGRSAAPAVASRLRHTLGPTAHVVDVQHVHTTIGSTLTSVDISGLARIELAAAVALVVSAAGAVLALGLVERRRTAAVAAVLGARRRQLRGLVAVEAAAVLGIGVITATGLSFVIAPVLVTVLNGVFDPPPEHAFVPGGYLALLLTAAVVATGVAALAAATAIQRDPLPVLREEQQ</sequence>
<feature type="transmembrane region" description="Helical" evidence="7">
    <location>
        <begin position="372"/>
        <end position="394"/>
    </location>
</feature>
<dbReference type="EMBL" id="JACBZH010000001">
    <property type="protein sequence ID" value="NYH91114.1"/>
    <property type="molecule type" value="Genomic_DNA"/>
</dbReference>
<reference evidence="9 10" key="1">
    <citation type="submission" date="2020-07" db="EMBL/GenBank/DDBJ databases">
        <title>Sequencing the genomes of 1000 actinobacteria strains.</title>
        <authorList>
            <person name="Klenk H.-P."/>
        </authorList>
    </citation>
    <scope>NUCLEOTIDE SEQUENCE [LARGE SCALE GENOMIC DNA]</scope>
    <source>
        <strain evidence="9 10">DSM 18448</strain>
    </source>
</reference>
<evidence type="ECO:0000256" key="7">
    <source>
        <dbReference type="SAM" id="Phobius"/>
    </source>
</evidence>
<keyword evidence="4 7" id="KW-0812">Transmembrane</keyword>
<keyword evidence="6 7" id="KW-0472">Membrane</keyword>
<evidence type="ECO:0000313" key="10">
    <source>
        <dbReference type="Proteomes" id="UP000579605"/>
    </source>
</evidence>
<evidence type="ECO:0000256" key="4">
    <source>
        <dbReference type="ARBA" id="ARBA00022692"/>
    </source>
</evidence>
<feature type="transmembrane region" description="Helical" evidence="7">
    <location>
        <begin position="479"/>
        <end position="499"/>
    </location>
</feature>
<evidence type="ECO:0000256" key="3">
    <source>
        <dbReference type="ARBA" id="ARBA00022475"/>
    </source>
</evidence>